<evidence type="ECO:0000256" key="1">
    <source>
        <dbReference type="SAM" id="MobiDB-lite"/>
    </source>
</evidence>
<keyword evidence="3" id="KW-1185">Reference proteome</keyword>
<protein>
    <submittedName>
        <fullName evidence="2">Uncharacterized protein</fullName>
    </submittedName>
</protein>
<reference evidence="2 3" key="1">
    <citation type="submission" date="2014-03" db="EMBL/GenBank/DDBJ databases">
        <title>Genomics of Bifidobacteria.</title>
        <authorList>
            <person name="Ventura M."/>
            <person name="Milani C."/>
            <person name="Lugli G.A."/>
        </authorList>
    </citation>
    <scope>NUCLEOTIDE SEQUENCE [LARGE SCALE GENOMIC DNA]</scope>
    <source>
        <strain evidence="2 3">LMG 10736</strain>
    </source>
</reference>
<proteinExistence type="predicted"/>
<comment type="caution">
    <text evidence="2">The sequence shown here is derived from an EMBL/GenBank/DDBJ whole genome shotgun (WGS) entry which is preliminary data.</text>
</comment>
<evidence type="ECO:0000313" key="2">
    <source>
        <dbReference type="EMBL" id="KFI48367.1"/>
    </source>
</evidence>
<organism evidence="2 3">
    <name type="scientific">Bifidobacterium boum</name>
    <dbReference type="NCBI Taxonomy" id="78343"/>
    <lineage>
        <taxon>Bacteria</taxon>
        <taxon>Bacillati</taxon>
        <taxon>Actinomycetota</taxon>
        <taxon>Actinomycetes</taxon>
        <taxon>Bifidobacteriales</taxon>
        <taxon>Bifidobacteriaceae</taxon>
        <taxon>Bifidobacterium</taxon>
    </lineage>
</organism>
<gene>
    <name evidence="2" type="ORF">BBOU_0497</name>
</gene>
<name>A0A086ZPB7_9BIFI</name>
<feature type="compositionally biased region" description="Basic and acidic residues" evidence="1">
    <location>
        <begin position="81"/>
        <end position="97"/>
    </location>
</feature>
<feature type="region of interest" description="Disordered" evidence="1">
    <location>
        <begin position="78"/>
        <end position="98"/>
    </location>
</feature>
<sequence length="135" mass="14877">MRIRESRRFSRENIAERVNLSQTPRTSPINTPAAAQKWQIGAEDIAYRPCGRCGRKRVRVLGLCRLFSSDVETLQSLPCGRGDDNRGHTPIGGRHEASPVLLRVPASYACERAQGRIGESCNNARSSMANTPSTP</sequence>
<evidence type="ECO:0000313" key="3">
    <source>
        <dbReference type="Proteomes" id="UP000029093"/>
    </source>
</evidence>
<accession>A0A086ZPB7</accession>
<dbReference type="AlphaFoldDB" id="A0A086ZPB7"/>
<dbReference type="Proteomes" id="UP000029093">
    <property type="component" value="Unassembled WGS sequence"/>
</dbReference>
<dbReference type="EMBL" id="JGYQ01000007">
    <property type="protein sequence ID" value="KFI48367.1"/>
    <property type="molecule type" value="Genomic_DNA"/>
</dbReference>